<organism evidence="17">
    <name type="scientific">Oryza glumipatula</name>
    <dbReference type="NCBI Taxonomy" id="40148"/>
    <lineage>
        <taxon>Eukaryota</taxon>
        <taxon>Viridiplantae</taxon>
        <taxon>Streptophyta</taxon>
        <taxon>Embryophyta</taxon>
        <taxon>Tracheophyta</taxon>
        <taxon>Spermatophyta</taxon>
        <taxon>Magnoliopsida</taxon>
        <taxon>Liliopsida</taxon>
        <taxon>Poales</taxon>
        <taxon>Poaceae</taxon>
        <taxon>BOP clade</taxon>
        <taxon>Oryzoideae</taxon>
        <taxon>Oryzeae</taxon>
        <taxon>Oryzinae</taxon>
        <taxon>Oryza</taxon>
    </lineage>
</organism>
<dbReference type="InterPro" id="IPR032675">
    <property type="entry name" value="LRR_dom_sf"/>
</dbReference>
<evidence type="ECO:0000256" key="2">
    <source>
        <dbReference type="ARBA" id="ARBA00008894"/>
    </source>
</evidence>
<dbReference type="Gramene" id="OGLUM11G08850.1">
    <property type="protein sequence ID" value="OGLUM11G08850.1"/>
    <property type="gene ID" value="OGLUM11G08850"/>
</dbReference>
<dbReference type="Gene3D" id="3.80.10.10">
    <property type="entry name" value="Ribonuclease Inhibitor"/>
    <property type="match status" value="1"/>
</dbReference>
<keyword evidence="18" id="KW-1185">Reference proteome</keyword>
<feature type="compositionally biased region" description="Basic and acidic residues" evidence="12">
    <location>
        <begin position="351"/>
        <end position="368"/>
    </location>
</feature>
<keyword evidence="7" id="KW-0805">Transcription regulation</keyword>
<dbReference type="PANTHER" id="PTHR23155:SF912">
    <property type="entry name" value="NB-ARC DOMAIN CONTAINING PROTEIN, EXPRESSED"/>
    <property type="match status" value="1"/>
</dbReference>
<evidence type="ECO:0000256" key="6">
    <source>
        <dbReference type="ARBA" id="ARBA00022821"/>
    </source>
</evidence>
<dbReference type="CDD" id="cd14798">
    <property type="entry name" value="RX-CC_like"/>
    <property type="match status" value="1"/>
</dbReference>
<dbReference type="GO" id="GO:0003677">
    <property type="term" value="F:DNA binding"/>
    <property type="evidence" value="ECO:0007669"/>
    <property type="project" value="UniProtKB-KW"/>
</dbReference>
<dbReference type="Pfam" id="PF23559">
    <property type="entry name" value="WHD_DRP"/>
    <property type="match status" value="1"/>
</dbReference>
<evidence type="ECO:0000256" key="1">
    <source>
        <dbReference type="ARBA" id="ARBA00004123"/>
    </source>
</evidence>
<evidence type="ECO:0000259" key="16">
    <source>
        <dbReference type="Pfam" id="PF23598"/>
    </source>
</evidence>
<keyword evidence="10" id="KW-0804">Transcription</keyword>
<feature type="domain" description="Disease resistance N-terminal" evidence="14">
    <location>
        <begin position="12"/>
        <end position="94"/>
    </location>
</feature>
<dbReference type="SUPFAM" id="SSF52047">
    <property type="entry name" value="RNI-like"/>
    <property type="match status" value="1"/>
</dbReference>
<evidence type="ECO:0000256" key="4">
    <source>
        <dbReference type="ARBA" id="ARBA00022737"/>
    </source>
</evidence>
<dbReference type="Pfam" id="PF23598">
    <property type="entry name" value="LRR_14"/>
    <property type="match status" value="1"/>
</dbReference>
<evidence type="ECO:0000256" key="11">
    <source>
        <dbReference type="ARBA" id="ARBA00023242"/>
    </source>
</evidence>
<dbReference type="InterPro" id="IPR041118">
    <property type="entry name" value="Rx_N"/>
</dbReference>
<dbReference type="Gene3D" id="1.20.5.4130">
    <property type="match status" value="1"/>
</dbReference>
<dbReference type="SUPFAM" id="SSF101936">
    <property type="entry name" value="DNA-binding pseudobarrel domain"/>
    <property type="match status" value="1"/>
</dbReference>
<dbReference type="InterPro" id="IPR044974">
    <property type="entry name" value="Disease_R_plants"/>
</dbReference>
<evidence type="ECO:0000313" key="18">
    <source>
        <dbReference type="Proteomes" id="UP000026961"/>
    </source>
</evidence>
<dbReference type="SUPFAM" id="SSF52540">
    <property type="entry name" value="P-loop containing nucleoside triphosphate hydrolases"/>
    <property type="match status" value="1"/>
</dbReference>
<dbReference type="InterPro" id="IPR027417">
    <property type="entry name" value="P-loop_NTPase"/>
</dbReference>
<dbReference type="PRINTS" id="PR00364">
    <property type="entry name" value="DISEASERSIST"/>
</dbReference>
<keyword evidence="6" id="KW-0611">Plant defense</keyword>
<evidence type="ECO:0000259" key="15">
    <source>
        <dbReference type="Pfam" id="PF23559"/>
    </source>
</evidence>
<evidence type="ECO:0000256" key="12">
    <source>
        <dbReference type="SAM" id="MobiDB-lite"/>
    </source>
</evidence>
<evidence type="ECO:0008006" key="19">
    <source>
        <dbReference type="Google" id="ProtNLM"/>
    </source>
</evidence>
<dbReference type="eggNOG" id="KOG4658">
    <property type="taxonomic scope" value="Eukaryota"/>
</dbReference>
<evidence type="ECO:0000259" key="14">
    <source>
        <dbReference type="Pfam" id="PF18052"/>
    </source>
</evidence>
<protein>
    <recommendedName>
        <fullName evidence="19">AAA+ ATPase domain-containing protein</fullName>
    </recommendedName>
</protein>
<feature type="domain" description="Disease resistance protein winged helix" evidence="15">
    <location>
        <begin position="684"/>
        <end position="752"/>
    </location>
</feature>
<dbReference type="AlphaFoldDB" id="A0A0E0BHL9"/>
<dbReference type="Pfam" id="PF00931">
    <property type="entry name" value="NB-ARC"/>
    <property type="match status" value="1"/>
</dbReference>
<keyword evidence="5" id="KW-0547">Nucleotide-binding</keyword>
<dbReference type="HOGENOM" id="CLU_000837_25_0_1"/>
<evidence type="ECO:0000256" key="10">
    <source>
        <dbReference type="ARBA" id="ARBA00023163"/>
    </source>
</evidence>
<dbReference type="Gene3D" id="3.40.50.300">
    <property type="entry name" value="P-loop containing nucleotide triphosphate hydrolases"/>
    <property type="match status" value="1"/>
</dbReference>
<reference evidence="17" key="2">
    <citation type="submission" date="2018-05" db="EMBL/GenBank/DDBJ databases">
        <title>OgluRS3 (Oryza glumaepatula Reference Sequence Version 3).</title>
        <authorList>
            <person name="Zhang J."/>
            <person name="Kudrna D."/>
            <person name="Lee S."/>
            <person name="Talag J."/>
            <person name="Welchert J."/>
            <person name="Wing R.A."/>
        </authorList>
    </citation>
    <scope>NUCLEOTIDE SEQUENCE [LARGE SCALE GENOMIC DNA]</scope>
</reference>
<dbReference type="EnsemblPlants" id="OGLUM11G08850.1">
    <property type="protein sequence ID" value="OGLUM11G08850.1"/>
    <property type="gene ID" value="OGLUM11G08850"/>
</dbReference>
<keyword evidence="8" id="KW-0175">Coiled coil</keyword>
<keyword evidence="9" id="KW-0238">DNA-binding</keyword>
<dbReference type="GO" id="GO:0098542">
    <property type="term" value="P:defense response to other organism"/>
    <property type="evidence" value="ECO:0007669"/>
    <property type="project" value="TreeGrafter"/>
</dbReference>
<dbReference type="Proteomes" id="UP000026961">
    <property type="component" value="Chromosome 11"/>
</dbReference>
<evidence type="ECO:0000256" key="3">
    <source>
        <dbReference type="ARBA" id="ARBA00022614"/>
    </source>
</evidence>
<feature type="region of interest" description="Disordered" evidence="12">
    <location>
        <begin position="337"/>
        <end position="368"/>
    </location>
</feature>
<keyword evidence="11" id="KW-0539">Nucleus</keyword>
<reference evidence="17" key="1">
    <citation type="submission" date="2015-04" db="UniProtKB">
        <authorList>
            <consortium name="EnsemblPlants"/>
        </authorList>
    </citation>
    <scope>IDENTIFICATION</scope>
</reference>
<evidence type="ECO:0000259" key="13">
    <source>
        <dbReference type="Pfam" id="PF00931"/>
    </source>
</evidence>
<feature type="domain" description="Disease resistance R13L4/SHOC-2-like LRR" evidence="16">
    <location>
        <begin position="802"/>
        <end position="1163"/>
    </location>
</feature>
<name>A0A0E0BHL9_9ORYZ</name>
<dbReference type="InterPro" id="IPR038005">
    <property type="entry name" value="RX-like_CC"/>
</dbReference>
<dbReference type="InterPro" id="IPR042197">
    <property type="entry name" value="Apaf_helical"/>
</dbReference>
<dbReference type="PANTHER" id="PTHR23155">
    <property type="entry name" value="DISEASE RESISTANCE PROTEIN RP"/>
    <property type="match status" value="1"/>
</dbReference>
<evidence type="ECO:0000256" key="5">
    <source>
        <dbReference type="ARBA" id="ARBA00022741"/>
    </source>
</evidence>
<evidence type="ECO:0000313" key="17">
    <source>
        <dbReference type="EnsemblPlants" id="OGLUM11G08850.1"/>
    </source>
</evidence>
<evidence type="ECO:0000256" key="8">
    <source>
        <dbReference type="ARBA" id="ARBA00023054"/>
    </source>
</evidence>
<comment type="similarity">
    <text evidence="2">Belongs to the disease resistance NB-LRR family.</text>
</comment>
<evidence type="ECO:0000256" key="9">
    <source>
        <dbReference type="ARBA" id="ARBA00023125"/>
    </source>
</evidence>
<dbReference type="InterPro" id="IPR058922">
    <property type="entry name" value="WHD_DRP"/>
</dbReference>
<dbReference type="Pfam" id="PF18052">
    <property type="entry name" value="Rx_N"/>
    <property type="match status" value="1"/>
</dbReference>
<dbReference type="InterPro" id="IPR015300">
    <property type="entry name" value="DNA-bd_pseudobarrel_sf"/>
</dbReference>
<feature type="domain" description="NB-ARC" evidence="13">
    <location>
        <begin position="469"/>
        <end position="623"/>
    </location>
</feature>
<dbReference type="InterPro" id="IPR002182">
    <property type="entry name" value="NB-ARC"/>
</dbReference>
<comment type="subcellular location">
    <subcellularLocation>
        <location evidence="1">Nucleus</location>
    </subcellularLocation>
</comment>
<keyword evidence="4" id="KW-0677">Repeat</keyword>
<dbReference type="GO" id="GO:0005634">
    <property type="term" value="C:nucleus"/>
    <property type="evidence" value="ECO:0007669"/>
    <property type="project" value="UniProtKB-SubCell"/>
</dbReference>
<keyword evidence="3" id="KW-0433">Leucine-rich repeat</keyword>
<proteinExistence type="inferred from homology"/>
<sequence>MAGALVSASTGVMEPLLGKLSSMLEKEYAKKKTVEKDVLFLRNELSSMNTVMRKYAMSSEPDLQVKAWMKEVRELAYDIEDIIDAFMAQRVGWRREQVGLATRWWPRSGSPGESSTAAGAAVWMRRLRCIGGGGNSSATAGMAVWMRRLCCIGGGGDSSGSEGNGLDATAALHRREAGDGWMPMKLMKFKDKRATLTTGWNALVGANLFEQADVCVFLFTEVPILPELIAPLAGITATNLNLLLEIKLRPTRFKYLLYESCTRYKQQWLKQLMHTAYNSPHQMVEKMPESSGWLRRRMGWGGGGDVDVPATADAAGGGGDVYAAALKPRRPWQGRCDGCSAASMRRRPRRPRYDGGRRERCSKKKHDEPTTGIKGFIINNILKLKEMFSGCTISQEIEELKNQVLEVNDRRKRYKLDVSVSMAGCESLDPRLPAFYSEVGGLVGIDGPRDKIIKLLRKEAVDEDCGFVNQLKMVSITGFGGMGKTILAKQVYQKIKWQFDCAALVFVSQMPDMKRILLDLLSGLGASGNTWDDERQLIDKIREFLHDKRYLIVIDDIWSLSAWEILKCVLPENNSGSRIITTTRILDIAALCCSTFKGNIYRLEPLGDSDSRRLFCKRIFHGEHSCPSHLVELSKAILRKCGGLPLAILHIASLLATKSNTKEEWELVLNSIGSALENSHTLQEDWKISPKKLIRKWIAEGFIAEDRCNRLDQVAESYFNELINRSMILPVSIAYDGSIQICQVHDLVLNIIISMSKEDNFVTVIDEQKCSSLPEKIHRLSLQFNDSEDAVIPANITNKNSVRSISVFGSTKQVPYFMNLQSLRVLDLGYCTLLQNHHIECLGSMLQLRYLVLHSQFITELPDEIGNLQHLEMSDVTLCSMQALPDTIVRLQKLVCLYVSTKAKLPERIGTMQSLEELFHISSNSIRFVEDLKCLTKLRDLAIAVEDPVGTESSTLRYREAVLSTVSELGRHDLQSLSLNYKGDENFILDSSMVSCFSTQRLRKLIIGKTLSRVPEWMSIFDNLIHLQLYISGMEKSDINILKGISTLLFLRLVFTGHAPHGRIVIDNRGFQALKELYLLFFVPGIWPVFEPGAMQELQKYHLTFKLLKVHCSSGVLDFGLQHLSSLQHMSAIIVPSGATSEDTFAAEDAIRSATSIHPNQPTAEIFIQ</sequence>
<dbReference type="InterPro" id="IPR055414">
    <property type="entry name" value="LRR_R13L4/SHOC2-like"/>
</dbReference>
<accession>A0A0E0BHL9</accession>
<evidence type="ECO:0000256" key="7">
    <source>
        <dbReference type="ARBA" id="ARBA00023015"/>
    </source>
</evidence>
<dbReference type="GO" id="GO:0043531">
    <property type="term" value="F:ADP binding"/>
    <property type="evidence" value="ECO:0007669"/>
    <property type="project" value="InterPro"/>
</dbReference>
<dbReference type="Gene3D" id="1.10.8.430">
    <property type="entry name" value="Helical domain of apoptotic protease-activating factors"/>
    <property type="match status" value="1"/>
</dbReference>